<dbReference type="Proteomes" id="UP000682733">
    <property type="component" value="Unassembled WGS sequence"/>
</dbReference>
<evidence type="ECO:0000313" key="3">
    <source>
        <dbReference type="Proteomes" id="UP000677228"/>
    </source>
</evidence>
<dbReference type="EMBL" id="CAJOBA010054543">
    <property type="protein sequence ID" value="CAF4275655.1"/>
    <property type="molecule type" value="Genomic_DNA"/>
</dbReference>
<proteinExistence type="predicted"/>
<protein>
    <submittedName>
        <fullName evidence="1">Uncharacterized protein</fullName>
    </submittedName>
</protein>
<reference evidence="1" key="1">
    <citation type="submission" date="2021-02" db="EMBL/GenBank/DDBJ databases">
        <authorList>
            <person name="Nowell W R."/>
        </authorList>
    </citation>
    <scope>NUCLEOTIDE SEQUENCE</scope>
</reference>
<organism evidence="1 3">
    <name type="scientific">Didymodactylos carnosus</name>
    <dbReference type="NCBI Taxonomy" id="1234261"/>
    <lineage>
        <taxon>Eukaryota</taxon>
        <taxon>Metazoa</taxon>
        <taxon>Spiralia</taxon>
        <taxon>Gnathifera</taxon>
        <taxon>Rotifera</taxon>
        <taxon>Eurotatoria</taxon>
        <taxon>Bdelloidea</taxon>
        <taxon>Philodinida</taxon>
        <taxon>Philodinidae</taxon>
        <taxon>Didymodactylos</taxon>
    </lineage>
</organism>
<feature type="non-terminal residue" evidence="1">
    <location>
        <position position="1"/>
    </location>
</feature>
<name>A0A8S2FJK6_9BILA</name>
<dbReference type="Proteomes" id="UP000677228">
    <property type="component" value="Unassembled WGS sequence"/>
</dbReference>
<comment type="caution">
    <text evidence="1">The sequence shown here is derived from an EMBL/GenBank/DDBJ whole genome shotgun (WGS) entry which is preliminary data.</text>
</comment>
<accession>A0A8S2FJK6</accession>
<dbReference type="EMBL" id="CAJNOK010032593">
    <property type="protein sequence ID" value="CAF1485735.1"/>
    <property type="molecule type" value="Genomic_DNA"/>
</dbReference>
<feature type="non-terminal residue" evidence="1">
    <location>
        <position position="259"/>
    </location>
</feature>
<evidence type="ECO:0000313" key="2">
    <source>
        <dbReference type="EMBL" id="CAF4275655.1"/>
    </source>
</evidence>
<gene>
    <name evidence="1" type="ORF">OVA965_LOCUS36268</name>
    <name evidence="2" type="ORF">TMI583_LOCUS37274</name>
</gene>
<dbReference type="AlphaFoldDB" id="A0A8S2FJK6"/>
<evidence type="ECO:0000313" key="1">
    <source>
        <dbReference type="EMBL" id="CAF1485735.1"/>
    </source>
</evidence>
<sequence length="259" mass="29482">NEKVESIRKKFNEPNRLQSAIKYIYPNYNSFEKKNLPASEHILKFISSKLSDLGLSDLQKEMRQIYIKQLSPYPTIEEHQTVHSAPAEWSSETINGMIYLNKKLILKLMTGSNLSESYASQMRPSPKHPLPKTRQASESITRIGKLVTYLSNALHLGSSDDHRQETSGSASYDTSFITPPSNYEFQRRFIHLLCNEELAKVKNILPLLLIFDGIYIQIMNLLCENGTGVSPIDIDLVQKIVGFVNTSPKEVDMELDLFT</sequence>